<sequence length="53" mass="6426">MYQTNIKFQVFKFNLSYLYLIKTGVSDKAYISHIKVYHHIFINLFYVAICFLK</sequence>
<proteinExistence type="predicted"/>
<gene>
    <name evidence="1" type="ORF">SAMN05421825_1557</name>
</gene>
<accession>A0A1G7LNV5</accession>
<reference evidence="2" key="1">
    <citation type="submission" date="2016-10" db="EMBL/GenBank/DDBJ databases">
        <authorList>
            <person name="Varghese N."/>
            <person name="Submissions S."/>
        </authorList>
    </citation>
    <scope>NUCLEOTIDE SEQUENCE [LARGE SCALE GENOMIC DNA]</scope>
    <source>
        <strain evidence="2">DSM 19684</strain>
    </source>
</reference>
<evidence type="ECO:0000313" key="1">
    <source>
        <dbReference type="EMBL" id="SDF51207.1"/>
    </source>
</evidence>
<organism evidence="1 2">
    <name type="scientific">Epilithonimonas hungarica</name>
    <dbReference type="NCBI Taxonomy" id="454006"/>
    <lineage>
        <taxon>Bacteria</taxon>
        <taxon>Pseudomonadati</taxon>
        <taxon>Bacteroidota</taxon>
        <taxon>Flavobacteriia</taxon>
        <taxon>Flavobacteriales</taxon>
        <taxon>Weeksellaceae</taxon>
        <taxon>Chryseobacterium group</taxon>
        <taxon>Epilithonimonas</taxon>
    </lineage>
</organism>
<protein>
    <submittedName>
        <fullName evidence="1">Uncharacterized protein</fullName>
    </submittedName>
</protein>
<dbReference type="EMBL" id="FNBH01000002">
    <property type="protein sequence ID" value="SDF51207.1"/>
    <property type="molecule type" value="Genomic_DNA"/>
</dbReference>
<evidence type="ECO:0000313" key="2">
    <source>
        <dbReference type="Proteomes" id="UP000199203"/>
    </source>
</evidence>
<dbReference type="AlphaFoldDB" id="A0A1G7LNV5"/>
<dbReference type="Proteomes" id="UP000199203">
    <property type="component" value="Unassembled WGS sequence"/>
</dbReference>
<keyword evidence="2" id="KW-1185">Reference proteome</keyword>
<name>A0A1G7LNV5_9FLAO</name>